<sequence>MAAPVDHTVLPSEEKDDLRTLQSLARVLASDGPVILSLAGSEEVRIPDSVRILLQQVVDALGEQKAVTLSEQNTLLTTQEAAELLGVSRPTVVRLLKTNAIPYTQPNRHRRIRLQDLLEYQRQASARRREVLDEMTKEAQDGNMYRTVNGFVTTR</sequence>
<dbReference type="NCBIfam" id="TIGR01764">
    <property type="entry name" value="excise"/>
    <property type="match status" value="1"/>
</dbReference>
<organism evidence="2 3">
    <name type="scientific">Gordonia sesuvii</name>
    <dbReference type="NCBI Taxonomy" id="3116777"/>
    <lineage>
        <taxon>Bacteria</taxon>
        <taxon>Bacillati</taxon>
        <taxon>Actinomycetota</taxon>
        <taxon>Actinomycetes</taxon>
        <taxon>Mycobacteriales</taxon>
        <taxon>Gordoniaceae</taxon>
        <taxon>Gordonia</taxon>
    </lineage>
</organism>
<feature type="domain" description="Helix-turn-helix" evidence="1">
    <location>
        <begin position="75"/>
        <end position="124"/>
    </location>
</feature>
<evidence type="ECO:0000313" key="3">
    <source>
        <dbReference type="Proteomes" id="UP001347146"/>
    </source>
</evidence>
<evidence type="ECO:0000313" key="2">
    <source>
        <dbReference type="EMBL" id="MEE3849219.1"/>
    </source>
</evidence>
<name>A0ABU7M7Y8_9ACTN</name>
<comment type="caution">
    <text evidence="2">The sequence shown here is derived from an EMBL/GenBank/DDBJ whole genome shotgun (WGS) entry which is preliminary data.</text>
</comment>
<dbReference type="InterPro" id="IPR009061">
    <property type="entry name" value="DNA-bd_dom_put_sf"/>
</dbReference>
<evidence type="ECO:0000259" key="1">
    <source>
        <dbReference type="Pfam" id="PF12728"/>
    </source>
</evidence>
<dbReference type="EMBL" id="JAZDUF010000001">
    <property type="protein sequence ID" value="MEE3849219.1"/>
    <property type="molecule type" value="Genomic_DNA"/>
</dbReference>
<protein>
    <submittedName>
        <fullName evidence="2">Helix-turn-helix domain-containing protein</fullName>
    </submittedName>
</protein>
<keyword evidence="3" id="KW-1185">Reference proteome</keyword>
<dbReference type="RefSeq" id="WP_330430866.1">
    <property type="nucleotide sequence ID" value="NZ_JAZDUF010000001.1"/>
</dbReference>
<dbReference type="InterPro" id="IPR041657">
    <property type="entry name" value="HTH_17"/>
</dbReference>
<proteinExistence type="predicted"/>
<dbReference type="SUPFAM" id="SSF46955">
    <property type="entry name" value="Putative DNA-binding domain"/>
    <property type="match status" value="1"/>
</dbReference>
<accession>A0ABU7M7Y8</accession>
<gene>
    <name evidence="2" type="ORF">VZC37_02670</name>
</gene>
<reference evidence="2 3" key="1">
    <citation type="submission" date="2024-01" db="EMBL/GenBank/DDBJ databases">
        <title>Draft genome sequence of Gordonia sp. LSe1-13.</title>
        <authorList>
            <person name="Suphannarot A."/>
            <person name="Mingma R."/>
        </authorList>
    </citation>
    <scope>NUCLEOTIDE SEQUENCE [LARGE SCALE GENOMIC DNA]</scope>
    <source>
        <strain evidence="2 3">LSe1-13</strain>
    </source>
</reference>
<dbReference type="Proteomes" id="UP001347146">
    <property type="component" value="Unassembled WGS sequence"/>
</dbReference>
<dbReference type="Pfam" id="PF12728">
    <property type="entry name" value="HTH_17"/>
    <property type="match status" value="1"/>
</dbReference>
<dbReference type="InterPro" id="IPR010093">
    <property type="entry name" value="SinI_DNA-bd"/>
</dbReference>